<evidence type="ECO:0008006" key="3">
    <source>
        <dbReference type="Google" id="ProtNLM"/>
    </source>
</evidence>
<name>A0A7V8JTK8_9BURK</name>
<evidence type="ECO:0000313" key="2">
    <source>
        <dbReference type="Proteomes" id="UP000462435"/>
    </source>
</evidence>
<gene>
    <name evidence="1" type="ORF">GAK35_02620</name>
</gene>
<dbReference type="Proteomes" id="UP000462435">
    <property type="component" value="Unassembled WGS sequence"/>
</dbReference>
<sequence>MRDYGKVHTKFWSSNTIRSLSEDGRTLALYLLTCEHSTIAGVFRIPDGYVCEDIGWGIERVKQGFANLLEKGFANRCETSKWVWIHEHLKWNAPENPNQRKSARKIALTIPADTSWKPDFMRVCGEILEISTPSEGNPSRTVDEGFLNQKQEQKQEQKLTTPDGVVVASGAADPTKKPDCPHQDIIALYHEVLPMCPQVRDWTPARATQLRARWNEEPRRQNLGYWRSFFEYVAGCDFLVGKCKGDRPFMADLEWIVKSGNFTKIREGKYANS</sequence>
<comment type="caution">
    <text evidence="1">The sequence shown here is derived from an EMBL/GenBank/DDBJ whole genome shotgun (WGS) entry which is preliminary data.</text>
</comment>
<dbReference type="EMBL" id="WNDX01000079">
    <property type="protein sequence ID" value="KAF1042573.1"/>
    <property type="molecule type" value="Genomic_DNA"/>
</dbReference>
<evidence type="ECO:0000313" key="1">
    <source>
        <dbReference type="EMBL" id="KAF1042573.1"/>
    </source>
</evidence>
<proteinExistence type="predicted"/>
<protein>
    <recommendedName>
        <fullName evidence="3">Replication protein</fullName>
    </recommendedName>
</protein>
<accession>A0A7V8JTK8</accession>
<organism evidence="1 2">
    <name type="scientific">Herbaspirillum frisingense</name>
    <dbReference type="NCBI Taxonomy" id="92645"/>
    <lineage>
        <taxon>Bacteria</taxon>
        <taxon>Pseudomonadati</taxon>
        <taxon>Pseudomonadota</taxon>
        <taxon>Betaproteobacteria</taxon>
        <taxon>Burkholderiales</taxon>
        <taxon>Oxalobacteraceae</taxon>
        <taxon>Herbaspirillum</taxon>
    </lineage>
</organism>
<dbReference type="AlphaFoldDB" id="A0A7V8JTK8"/>
<reference evidence="2" key="1">
    <citation type="journal article" date="2020" name="MBio">
        <title>Horizontal gene transfer to a defensive symbiont with a reduced genome amongst a multipartite beetle microbiome.</title>
        <authorList>
            <person name="Waterworth S.C."/>
            <person name="Florez L.V."/>
            <person name="Rees E.R."/>
            <person name="Hertweck C."/>
            <person name="Kaltenpoth M."/>
            <person name="Kwan J.C."/>
        </authorList>
    </citation>
    <scope>NUCLEOTIDE SEQUENCE [LARGE SCALE GENOMIC DNA]</scope>
</reference>